<dbReference type="Gene3D" id="3.10.20.80">
    <property type="entry name" value="Translation initiation factor 3 (IF-3), N-terminal domain"/>
    <property type="match status" value="1"/>
</dbReference>
<evidence type="ECO:0000313" key="11">
    <source>
        <dbReference type="Proteomes" id="UP000004394"/>
    </source>
</evidence>
<dbReference type="Gene3D" id="3.30.110.10">
    <property type="entry name" value="Translation initiation factor 3 (IF-3), C-terminal domain"/>
    <property type="match status" value="1"/>
</dbReference>
<evidence type="ECO:0000259" key="9">
    <source>
        <dbReference type="Pfam" id="PF05198"/>
    </source>
</evidence>
<dbReference type="HAMAP" id="MF_00080">
    <property type="entry name" value="IF_3"/>
    <property type="match status" value="1"/>
</dbReference>
<dbReference type="STRING" id="862515.HMPREF0658_0755"/>
<dbReference type="PANTHER" id="PTHR10938">
    <property type="entry name" value="TRANSLATION INITIATION FACTOR IF-3"/>
    <property type="match status" value="1"/>
</dbReference>
<comment type="subunit">
    <text evidence="4 6">Monomer.</text>
</comment>
<dbReference type="GO" id="GO:0032790">
    <property type="term" value="P:ribosome disassembly"/>
    <property type="evidence" value="ECO:0007669"/>
    <property type="project" value="TreeGrafter"/>
</dbReference>
<evidence type="ECO:0000256" key="6">
    <source>
        <dbReference type="RuleBase" id="RU000646"/>
    </source>
</evidence>
<dbReference type="InterPro" id="IPR036787">
    <property type="entry name" value="T_IF-3_N_sf"/>
</dbReference>
<evidence type="ECO:0000256" key="3">
    <source>
        <dbReference type="ARBA" id="ARBA00022917"/>
    </source>
</evidence>
<dbReference type="InterPro" id="IPR036788">
    <property type="entry name" value="T_IF-3_C_sf"/>
</dbReference>
<dbReference type="PANTHER" id="PTHR10938:SF0">
    <property type="entry name" value="TRANSLATION INITIATION FACTOR IF-3, MITOCHONDRIAL"/>
    <property type="match status" value="1"/>
</dbReference>
<dbReference type="NCBIfam" id="TIGR00168">
    <property type="entry name" value="infC"/>
    <property type="match status" value="1"/>
</dbReference>
<reference evidence="10" key="1">
    <citation type="submission" date="2010-07" db="EMBL/GenBank/DDBJ databases">
        <authorList>
            <person name="Muzny D."/>
            <person name="Qin X."/>
            <person name="Deng J."/>
            <person name="Jiang H."/>
            <person name="Liu Y."/>
            <person name="Qu J."/>
            <person name="Song X.-Z."/>
            <person name="Zhang L."/>
            <person name="Thornton R."/>
            <person name="Coyle M."/>
            <person name="Francisco L."/>
            <person name="Jackson L."/>
            <person name="Javaid M."/>
            <person name="Korchina V."/>
            <person name="Kovar C."/>
            <person name="Mata R."/>
            <person name="Mathew T."/>
            <person name="Ngo R."/>
            <person name="Nguyen L."/>
            <person name="Nguyen N."/>
            <person name="Okwuonu G."/>
            <person name="Ongeri F."/>
            <person name="Pham C."/>
            <person name="Simmons D."/>
            <person name="Wilczek-Boney K."/>
            <person name="Hale W."/>
            <person name="Jakkamsetti A."/>
            <person name="Pham P."/>
            <person name="Ruth R."/>
            <person name="San Lucas F."/>
            <person name="Warren J."/>
            <person name="Zhang J."/>
            <person name="Zhao Z."/>
            <person name="Zhou C."/>
            <person name="Zhu D."/>
            <person name="Lee S."/>
            <person name="Bess C."/>
            <person name="Blankenburg K."/>
            <person name="Forbes L."/>
            <person name="Fu Q."/>
            <person name="Gubbala S."/>
            <person name="Hirani K."/>
            <person name="Jayaseelan J.C."/>
            <person name="Lara F."/>
            <person name="Munidasa M."/>
            <person name="Palculict T."/>
            <person name="Patil S."/>
            <person name="Pu L.-L."/>
            <person name="Saada N."/>
            <person name="Tang L."/>
            <person name="Weissenberger G."/>
            <person name="Zhu Y."/>
            <person name="Hemphill L."/>
            <person name="Shang Y."/>
            <person name="Youmans B."/>
            <person name="Ayvaz T."/>
            <person name="Ross M."/>
            <person name="Santibanez J."/>
            <person name="Aqrawi P."/>
            <person name="Gross S."/>
            <person name="Joshi V."/>
            <person name="Fowler G."/>
            <person name="Nazareth L."/>
            <person name="Reid J."/>
            <person name="Worley K."/>
            <person name="Petrosino J."/>
            <person name="Highlander S."/>
            <person name="Gibbs R."/>
        </authorList>
    </citation>
    <scope>NUCLEOTIDE SEQUENCE [LARGE SCALE GENOMIC DNA]</scope>
    <source>
        <strain evidence="10">DSM 16973</strain>
    </source>
</reference>
<evidence type="ECO:0000256" key="7">
    <source>
        <dbReference type="SAM" id="MobiDB-lite"/>
    </source>
</evidence>
<dbReference type="RefSeq" id="WP_006948546.1">
    <property type="nucleotide sequence ID" value="NZ_BAJI01000013.1"/>
</dbReference>
<evidence type="ECO:0000256" key="5">
    <source>
        <dbReference type="NCBIfam" id="TIGR00168"/>
    </source>
</evidence>
<organism evidence="10 11">
    <name type="scientific">Hoylesella marshii DSM 16973 = JCM 13450</name>
    <dbReference type="NCBI Taxonomy" id="862515"/>
    <lineage>
        <taxon>Bacteria</taxon>
        <taxon>Pseudomonadati</taxon>
        <taxon>Bacteroidota</taxon>
        <taxon>Bacteroidia</taxon>
        <taxon>Bacteroidales</taxon>
        <taxon>Prevotellaceae</taxon>
        <taxon>Hoylesella</taxon>
    </lineage>
</organism>
<evidence type="ECO:0000256" key="2">
    <source>
        <dbReference type="ARBA" id="ARBA00022540"/>
    </source>
</evidence>
<dbReference type="AlphaFoldDB" id="E0NRF4"/>
<evidence type="ECO:0000256" key="4">
    <source>
        <dbReference type="HAMAP-Rule" id="MF_00080"/>
    </source>
</evidence>
<feature type="compositionally biased region" description="Polar residues" evidence="7">
    <location>
        <begin position="191"/>
        <end position="207"/>
    </location>
</feature>
<gene>
    <name evidence="4 10" type="primary">infC</name>
    <name evidence="10" type="ORF">HMPREF0658_0755</name>
</gene>
<dbReference type="SUPFAM" id="SSF55200">
    <property type="entry name" value="Translation initiation factor IF3, C-terminal domain"/>
    <property type="match status" value="1"/>
</dbReference>
<dbReference type="eggNOG" id="COG0290">
    <property type="taxonomic scope" value="Bacteria"/>
</dbReference>
<dbReference type="Pfam" id="PF00707">
    <property type="entry name" value="IF3_C"/>
    <property type="match status" value="1"/>
</dbReference>
<comment type="similarity">
    <text evidence="1 4 6">Belongs to the IF-3 family.</text>
</comment>
<dbReference type="HOGENOM" id="CLU_054919_3_0_10"/>
<protein>
    <recommendedName>
        <fullName evidence="4 5">Translation initiation factor IF-3</fullName>
    </recommendedName>
</protein>
<accession>E0NRF4</accession>
<evidence type="ECO:0000313" key="10">
    <source>
        <dbReference type="EMBL" id="EFM02250.1"/>
    </source>
</evidence>
<dbReference type="EMBL" id="AEEI01000026">
    <property type="protein sequence ID" value="EFM02250.1"/>
    <property type="molecule type" value="Genomic_DNA"/>
</dbReference>
<dbReference type="FunFam" id="3.10.20.80:FF:000001">
    <property type="entry name" value="Translation initiation factor IF-3"/>
    <property type="match status" value="1"/>
</dbReference>
<comment type="subcellular location">
    <subcellularLocation>
        <location evidence="4 6">Cytoplasm</location>
    </subcellularLocation>
</comment>
<feature type="region of interest" description="Disordered" evidence="7">
    <location>
        <begin position="175"/>
        <end position="227"/>
    </location>
</feature>
<feature type="compositionally biased region" description="Basic and acidic residues" evidence="7">
    <location>
        <begin position="181"/>
        <end position="190"/>
    </location>
</feature>
<sequence>MKNDRMTNQYRVNEQIHVREVRIVGEDGSTVVPTRQALDMARQQGVDLVEISPNAQPPVCRIIDYSKFLYQQKKKAKELKAKQVKVEVKEIRFGPQTDDHDYNFKLKHAKEFLEDGNKVRAYVFFRGRSILFKEQGEVLLLRFANDLEEYGKVEQMPRLEGKKMFLFIAPKKAGVAKKSQQKLDREKRNAETMSGENTVQKEGTSDNGGLFANAKNGEDVLKKLQGE</sequence>
<evidence type="ECO:0000256" key="1">
    <source>
        <dbReference type="ARBA" id="ARBA00005439"/>
    </source>
</evidence>
<keyword evidence="11" id="KW-1185">Reference proteome</keyword>
<dbReference type="Proteomes" id="UP000004394">
    <property type="component" value="Unassembled WGS sequence"/>
</dbReference>
<dbReference type="GO" id="GO:0016020">
    <property type="term" value="C:membrane"/>
    <property type="evidence" value="ECO:0007669"/>
    <property type="project" value="TreeGrafter"/>
</dbReference>
<dbReference type="GO" id="GO:0005829">
    <property type="term" value="C:cytosol"/>
    <property type="evidence" value="ECO:0007669"/>
    <property type="project" value="TreeGrafter"/>
</dbReference>
<comment type="function">
    <text evidence="4 6">IF-3 binds to the 30S ribosomal subunit and shifts the equilibrium between 70S ribosomes and their 50S and 30S subunits in favor of the free subunits, thus enhancing the availability of 30S subunits on which protein synthesis initiation begins.</text>
</comment>
<dbReference type="InterPro" id="IPR001288">
    <property type="entry name" value="Translation_initiation_fac_3"/>
</dbReference>
<feature type="domain" description="Translation initiation factor 3 N-terminal" evidence="9">
    <location>
        <begin position="12"/>
        <end position="78"/>
    </location>
</feature>
<dbReference type="GO" id="GO:0043022">
    <property type="term" value="F:ribosome binding"/>
    <property type="evidence" value="ECO:0007669"/>
    <property type="project" value="UniProtKB-ARBA"/>
</dbReference>
<feature type="compositionally biased region" description="Basic and acidic residues" evidence="7">
    <location>
        <begin position="216"/>
        <end position="227"/>
    </location>
</feature>
<keyword evidence="3 4" id="KW-0648">Protein biosynthesis</keyword>
<keyword evidence="4" id="KW-0963">Cytoplasm</keyword>
<dbReference type="InterPro" id="IPR019814">
    <property type="entry name" value="Translation_initiation_fac_3_N"/>
</dbReference>
<dbReference type="SUPFAM" id="SSF54364">
    <property type="entry name" value="Translation initiation factor IF3, N-terminal domain"/>
    <property type="match status" value="1"/>
</dbReference>
<evidence type="ECO:0000259" key="8">
    <source>
        <dbReference type="Pfam" id="PF00707"/>
    </source>
</evidence>
<comment type="caution">
    <text evidence="10">The sequence shown here is derived from an EMBL/GenBank/DDBJ whole genome shotgun (WGS) entry which is preliminary data.</text>
</comment>
<proteinExistence type="inferred from homology"/>
<feature type="domain" description="Translation initiation factor 3 C-terminal" evidence="8">
    <location>
        <begin position="86"/>
        <end position="171"/>
    </location>
</feature>
<dbReference type="InterPro" id="IPR019815">
    <property type="entry name" value="Translation_initiation_fac_3_C"/>
</dbReference>
<dbReference type="FunFam" id="3.30.110.10:FF:000001">
    <property type="entry name" value="Translation initiation factor IF-3"/>
    <property type="match status" value="1"/>
</dbReference>
<dbReference type="GO" id="GO:0003743">
    <property type="term" value="F:translation initiation factor activity"/>
    <property type="evidence" value="ECO:0007669"/>
    <property type="project" value="UniProtKB-UniRule"/>
</dbReference>
<dbReference type="PROSITE" id="PS00938">
    <property type="entry name" value="IF3"/>
    <property type="match status" value="1"/>
</dbReference>
<dbReference type="OrthoDB" id="9806014at2"/>
<name>E0NRF4_9BACT</name>
<dbReference type="Pfam" id="PF05198">
    <property type="entry name" value="IF3_N"/>
    <property type="match status" value="1"/>
</dbReference>
<dbReference type="InterPro" id="IPR019813">
    <property type="entry name" value="Translation_initiation_fac3_CS"/>
</dbReference>
<keyword evidence="2 4" id="KW-0396">Initiation factor</keyword>